<comment type="caution">
    <text evidence="2">The sequence shown here is derived from an EMBL/GenBank/DDBJ whole genome shotgun (WGS) entry which is preliminary data.</text>
</comment>
<evidence type="ECO:0000313" key="2">
    <source>
        <dbReference type="EMBL" id="MBL6903758.1"/>
    </source>
</evidence>
<dbReference type="PANTHER" id="PTHR19328">
    <property type="entry name" value="HEDGEHOG-INTERACTING PROTEIN"/>
    <property type="match status" value="1"/>
</dbReference>
<evidence type="ECO:0000313" key="3">
    <source>
        <dbReference type="Proteomes" id="UP000705230"/>
    </source>
</evidence>
<organism evidence="2 3">
    <name type="scientific">SAR86 cluster bacterium</name>
    <dbReference type="NCBI Taxonomy" id="2030880"/>
    <lineage>
        <taxon>Bacteria</taxon>
        <taxon>Pseudomonadati</taxon>
        <taxon>Pseudomonadota</taxon>
        <taxon>Gammaproteobacteria</taxon>
        <taxon>SAR86 cluster</taxon>
    </lineage>
</organism>
<dbReference type="Pfam" id="PF22807">
    <property type="entry name" value="TrAA12"/>
    <property type="match status" value="1"/>
</dbReference>
<proteinExistence type="predicted"/>
<dbReference type="InterPro" id="IPR011041">
    <property type="entry name" value="Quinoprot_gluc/sorb_DH_b-prop"/>
</dbReference>
<feature type="domain" description="Pyrroloquinoline quinone-dependent pyranose dehydrogenase beta-propeller" evidence="1">
    <location>
        <begin position="274"/>
        <end position="342"/>
    </location>
</feature>
<evidence type="ECO:0000259" key="1">
    <source>
        <dbReference type="Pfam" id="PF22807"/>
    </source>
</evidence>
<dbReference type="Gene3D" id="2.120.10.30">
    <property type="entry name" value="TolB, C-terminal domain"/>
    <property type="match status" value="1"/>
</dbReference>
<protein>
    <submittedName>
        <fullName evidence="2">PQQ-dependent sugar dehydrogenase</fullName>
    </submittedName>
</protein>
<dbReference type="InterPro" id="IPR011042">
    <property type="entry name" value="6-blade_b-propeller_TolB-like"/>
</dbReference>
<dbReference type="InterPro" id="IPR054539">
    <property type="entry name" value="Beta-prop_PDH"/>
</dbReference>
<reference evidence="2" key="1">
    <citation type="submission" date="2020-10" db="EMBL/GenBank/DDBJ databases">
        <title>Microbiome of the Black Sea water column analyzed by genome centric metagenomics.</title>
        <authorList>
            <person name="Cabello-Yeves P.J."/>
            <person name="Callieri C."/>
            <person name="Picazo A."/>
            <person name="Mehrshad M."/>
            <person name="Haro-Moreno J.M."/>
            <person name="Roda-Garcia J."/>
            <person name="Dzembekova N."/>
            <person name="Slabakova V."/>
            <person name="Slabakova N."/>
            <person name="Moncheva S."/>
            <person name="Rodriguez-Valera F."/>
        </authorList>
    </citation>
    <scope>NUCLEOTIDE SEQUENCE</scope>
    <source>
        <strain evidence="2">BS30m-G43</strain>
    </source>
</reference>
<accession>A0A937SBB8</accession>
<dbReference type="PANTHER" id="PTHR19328:SF40">
    <property type="entry name" value="BLL0591 PROTEIN"/>
    <property type="match status" value="1"/>
</dbReference>
<gene>
    <name evidence="2" type="ORF">ISR29_06110</name>
</gene>
<dbReference type="EMBL" id="JADHSG010000014">
    <property type="protein sequence ID" value="MBL6903758.1"/>
    <property type="molecule type" value="Genomic_DNA"/>
</dbReference>
<dbReference type="SUPFAM" id="SSF50952">
    <property type="entry name" value="Soluble quinoprotein glucose dehydrogenase"/>
    <property type="match status" value="1"/>
</dbReference>
<dbReference type="Proteomes" id="UP000705230">
    <property type="component" value="Unassembled WGS sequence"/>
</dbReference>
<name>A0A937SBB8_9GAMM</name>
<sequence>MTLIFNDIALSKDLKAKTIKCFFILHICLFYSASSFADNSKLNLLSLPAGFEISIFAENISTPRQITEGSEYIFTASGSKGQIYALSDSNSDFVIDNNRIIANDLFDSRGVTYKDGDLYFAEVDKIWVIRDVENWLNANKEGMPEKELITDNLPSNPWHGWKWIKFGPDNKLYVPVGAPCNVCLEELEDDSRFASIMRLNEGNWEHVARGVRNSIGFDWHPVTQELYFADNGRDWLGDDSPSCELNVVKEDDSFYGFPFMHATDVVDPQYGDTSKEFIPPVLELGAHVAPTGVAFYSNDYFPEEYQNTLFITLHGSWNRISHPSGYTVVAVSTDEQGNVTGYKDFITGFLQGKKSWGRPSAPFMMSDGSLLVSDDKYDVIYRVTYKSES</sequence>
<dbReference type="AlphaFoldDB" id="A0A937SBB8"/>